<name>A0A8T0RAT3_PANVG</name>
<dbReference type="EMBL" id="CM029047">
    <property type="protein sequence ID" value="KAG2581979.1"/>
    <property type="molecule type" value="Genomic_DNA"/>
</dbReference>
<evidence type="ECO:0000256" key="1">
    <source>
        <dbReference type="SAM" id="MobiDB-lite"/>
    </source>
</evidence>
<accession>A0A8T0RAT3</accession>
<proteinExistence type="predicted"/>
<sequence>MEKKEVVAGQSFISPFRPTTTSSLLRSALCSTYLFAMPCLSKWYFLSMPTHLLMSNAHSLTYEQCSLLSDVQCKARICSIPGTLTNPSIQVYRFVNYLFSQGNYFLGIDRKGQRARYRKGVDQKYLRRRKRNKGRRQEGQACPTSQLLKNRK</sequence>
<keyword evidence="3" id="KW-1185">Reference proteome</keyword>
<feature type="region of interest" description="Disordered" evidence="1">
    <location>
        <begin position="129"/>
        <end position="152"/>
    </location>
</feature>
<protein>
    <submittedName>
        <fullName evidence="2">Uncharacterized protein</fullName>
    </submittedName>
</protein>
<organism evidence="2 3">
    <name type="scientific">Panicum virgatum</name>
    <name type="common">Blackwell switchgrass</name>
    <dbReference type="NCBI Taxonomy" id="38727"/>
    <lineage>
        <taxon>Eukaryota</taxon>
        <taxon>Viridiplantae</taxon>
        <taxon>Streptophyta</taxon>
        <taxon>Embryophyta</taxon>
        <taxon>Tracheophyta</taxon>
        <taxon>Spermatophyta</taxon>
        <taxon>Magnoliopsida</taxon>
        <taxon>Liliopsida</taxon>
        <taxon>Poales</taxon>
        <taxon>Poaceae</taxon>
        <taxon>PACMAD clade</taxon>
        <taxon>Panicoideae</taxon>
        <taxon>Panicodae</taxon>
        <taxon>Paniceae</taxon>
        <taxon>Panicinae</taxon>
        <taxon>Panicum</taxon>
        <taxon>Panicum sect. Hiantes</taxon>
    </lineage>
</organism>
<dbReference type="AlphaFoldDB" id="A0A8T0RAT3"/>
<evidence type="ECO:0000313" key="3">
    <source>
        <dbReference type="Proteomes" id="UP000823388"/>
    </source>
</evidence>
<feature type="compositionally biased region" description="Polar residues" evidence="1">
    <location>
        <begin position="142"/>
        <end position="152"/>
    </location>
</feature>
<reference evidence="2" key="1">
    <citation type="submission" date="2020-05" db="EMBL/GenBank/DDBJ databases">
        <title>WGS assembly of Panicum virgatum.</title>
        <authorList>
            <person name="Lovell J.T."/>
            <person name="Jenkins J."/>
            <person name="Shu S."/>
            <person name="Juenger T.E."/>
            <person name="Schmutz J."/>
        </authorList>
    </citation>
    <scope>NUCLEOTIDE SEQUENCE</scope>
    <source>
        <strain evidence="2">AP13</strain>
    </source>
</reference>
<comment type="caution">
    <text evidence="2">The sequence shown here is derived from an EMBL/GenBank/DDBJ whole genome shotgun (WGS) entry which is preliminary data.</text>
</comment>
<gene>
    <name evidence="2" type="ORF">PVAP13_6KG084105</name>
</gene>
<evidence type="ECO:0000313" key="2">
    <source>
        <dbReference type="EMBL" id="KAG2581979.1"/>
    </source>
</evidence>
<dbReference type="Proteomes" id="UP000823388">
    <property type="component" value="Chromosome 6K"/>
</dbReference>